<dbReference type="SUPFAM" id="SSF51998">
    <property type="entry name" value="PFL-like glycyl radical enzymes"/>
    <property type="match status" value="1"/>
</dbReference>
<dbReference type="PANTHER" id="PTHR21075:SF0">
    <property type="entry name" value="ANAEROBIC RIBONUCLEOSIDE-TRIPHOSPHATE REDUCTASE"/>
    <property type="match status" value="1"/>
</dbReference>
<dbReference type="InterPro" id="IPR012833">
    <property type="entry name" value="NrdD"/>
</dbReference>
<dbReference type="PANTHER" id="PTHR21075">
    <property type="entry name" value="ANAEROBIC RIBONUCLEOSIDE-TRIPHOSPHATE REDUCTASE"/>
    <property type="match status" value="1"/>
</dbReference>
<name>A0A398CUV9_9BACT</name>
<dbReference type="InterPro" id="IPR005144">
    <property type="entry name" value="ATP-cone_dom"/>
</dbReference>
<dbReference type="EMBL" id="QXIS01000030">
    <property type="protein sequence ID" value="RIE05940.1"/>
    <property type="molecule type" value="Genomic_DNA"/>
</dbReference>
<dbReference type="RefSeq" id="WP_119089202.1">
    <property type="nucleotide sequence ID" value="NZ_QXIS01000030.1"/>
</dbReference>
<dbReference type="GO" id="GO:0004748">
    <property type="term" value="F:ribonucleoside-diphosphate reductase activity, thioredoxin disulfide as acceptor"/>
    <property type="evidence" value="ECO:0007669"/>
    <property type="project" value="TreeGrafter"/>
</dbReference>
<dbReference type="Pfam" id="PF13597">
    <property type="entry name" value="NRDD"/>
    <property type="match status" value="1"/>
</dbReference>
<sequence>MRYVIKRTGEKVPFDQAKIRMAITKAGKATKEFDETEPERLTRIIVAQIPDDIATVEQIQDLVEQTLMESRHHKTAKAYILYREQHRKLRDLKTLLDPRETIQKYLEKLDWRVNENSNTGYSLQGLNMHLATSVVSRYWLNEVYPPEVRDAHVNGDMYMHDLGYLAAYCVGWDLKDLLLRGLGGVYGKVESKPAKHFRSALGQMVNFIFTMQGEAAGAQAFSSVDTYLAPFIRYDRLCYDEVKQAVQEFVFNMNVPTRSGFQSPFSNITLDLHPHGATAREAAIIGGKPVPETYADFQPEMDMFNRAFAEVMLAGDAKGRVFSFPIPTYNITKDFDWQNPVYDPIFEMTAKFGIPYWSNFVNSDMDPDDTRSMCCRLRLDTRELQKRGGGLFASNPLTGSIGVVTIDLPRIGYLSHSKDELFERLSHVMNVARTSLEIKRKIIENLTAAGLYPYSRHYLDAVKQRNGLYWTNHFNTIGINGMNELLLNFASVTIAEPDGRRLALEIMDFMLGKLEEFQHESGQLYNLEATPAESATYVLAKQDKALYPDILVANEEAVKNGADPYYTNSTQLPVAYTTDPFEALDLQDPLQVKYTGGTVVHLFLGERLESADQAKQLVRSVTNSYRLPYFTLTPTFSVCPKHGYIVGNHPFCPRCDEELVVEAQKVAAGPASGDVSFATRPER</sequence>
<proteinExistence type="predicted"/>
<dbReference type="GO" id="GO:0008998">
    <property type="term" value="F:ribonucleoside-triphosphate reductase (thioredoxin) activity"/>
    <property type="evidence" value="ECO:0007669"/>
    <property type="project" value="UniProtKB-EC"/>
</dbReference>
<organism evidence="5 6">
    <name type="scientific">Candidatus Cryosericum terrychapinii</name>
    <dbReference type="NCBI Taxonomy" id="2290919"/>
    <lineage>
        <taxon>Bacteria</taxon>
        <taxon>Pseudomonadati</taxon>
        <taxon>Caldisericota/Cryosericota group</taxon>
        <taxon>Candidatus Cryosericota</taxon>
        <taxon>Candidatus Cryosericia</taxon>
        <taxon>Candidatus Cryosericales</taxon>
        <taxon>Candidatus Cryosericaceae</taxon>
        <taxon>Candidatus Cryosericum</taxon>
    </lineage>
</organism>
<dbReference type="Proteomes" id="UP000266328">
    <property type="component" value="Unassembled WGS sequence"/>
</dbReference>
<keyword evidence="6" id="KW-1185">Reference proteome</keyword>
<dbReference type="NCBIfam" id="NF006126">
    <property type="entry name" value="PRK08270.1"/>
    <property type="match status" value="1"/>
</dbReference>
<dbReference type="GO" id="GO:0031250">
    <property type="term" value="C:anaerobic ribonucleoside-triphosphate reductase complex"/>
    <property type="evidence" value="ECO:0007669"/>
    <property type="project" value="TreeGrafter"/>
</dbReference>
<gene>
    <name evidence="5" type="ORF">SMC7_04745</name>
</gene>
<protein>
    <submittedName>
        <fullName evidence="5">Ribonucleoside triphosphate reductase</fullName>
        <ecNumber evidence="5">1.17.4.2</ecNumber>
    </submittedName>
</protein>
<evidence type="ECO:0000256" key="1">
    <source>
        <dbReference type="ARBA" id="ARBA00022741"/>
    </source>
</evidence>
<keyword evidence="1 3" id="KW-0547">Nucleotide-binding</keyword>
<dbReference type="AlphaFoldDB" id="A0A398CUV9"/>
<dbReference type="GO" id="GO:0009265">
    <property type="term" value="P:2'-deoxyribonucleotide biosynthetic process"/>
    <property type="evidence" value="ECO:0007669"/>
    <property type="project" value="TreeGrafter"/>
</dbReference>
<dbReference type="NCBIfam" id="TIGR02487">
    <property type="entry name" value="NrdD"/>
    <property type="match status" value="1"/>
</dbReference>
<dbReference type="PROSITE" id="PS51161">
    <property type="entry name" value="ATP_CONE"/>
    <property type="match status" value="1"/>
</dbReference>
<dbReference type="Gene3D" id="3.20.70.20">
    <property type="match status" value="1"/>
</dbReference>
<dbReference type="EC" id="1.17.4.2" evidence="5"/>
<dbReference type="CDD" id="cd01675">
    <property type="entry name" value="RNR_III"/>
    <property type="match status" value="1"/>
</dbReference>
<keyword evidence="5" id="KW-0560">Oxidoreductase</keyword>
<dbReference type="GO" id="GO:0005524">
    <property type="term" value="F:ATP binding"/>
    <property type="evidence" value="ECO:0007669"/>
    <property type="project" value="UniProtKB-UniRule"/>
</dbReference>
<keyword evidence="2 3" id="KW-0067">ATP-binding</keyword>
<evidence type="ECO:0000259" key="4">
    <source>
        <dbReference type="PROSITE" id="PS51161"/>
    </source>
</evidence>
<dbReference type="Pfam" id="PF03477">
    <property type="entry name" value="ATP-cone"/>
    <property type="match status" value="1"/>
</dbReference>
<evidence type="ECO:0000256" key="2">
    <source>
        <dbReference type="ARBA" id="ARBA00022840"/>
    </source>
</evidence>
<reference evidence="5 6" key="1">
    <citation type="submission" date="2018-09" db="EMBL/GenBank/DDBJ databases">
        <title>Discovery and Ecogenomic Context for Candidatus Cryosericales, a Global Caldiserica Order Active in Thawing Permafrost.</title>
        <authorList>
            <person name="Martinez M.A."/>
            <person name="Woodcroft B.J."/>
            <person name="Ignacio Espinoza J.C."/>
            <person name="Zayed A."/>
            <person name="Singleton C.M."/>
            <person name="Boyd J."/>
            <person name="Li Y.-F."/>
            <person name="Purvine S."/>
            <person name="Maughan H."/>
            <person name="Hodgkins S.B."/>
            <person name="Anderson D."/>
            <person name="Sederholm M."/>
            <person name="Temperton B."/>
            <person name="Saleska S.R."/>
            <person name="Tyson G.W."/>
            <person name="Rich V.I."/>
        </authorList>
    </citation>
    <scope>NUCLEOTIDE SEQUENCE [LARGE SCALE GENOMIC DNA]</scope>
    <source>
        <strain evidence="5 6">SMC7</strain>
    </source>
</reference>
<evidence type="ECO:0000313" key="5">
    <source>
        <dbReference type="EMBL" id="RIE05940.1"/>
    </source>
</evidence>
<evidence type="ECO:0000256" key="3">
    <source>
        <dbReference type="PROSITE-ProRule" id="PRU00492"/>
    </source>
</evidence>
<comment type="caution">
    <text evidence="5">The sequence shown here is derived from an EMBL/GenBank/DDBJ whole genome shotgun (WGS) entry which is preliminary data.</text>
</comment>
<dbReference type="GO" id="GO:0006260">
    <property type="term" value="P:DNA replication"/>
    <property type="evidence" value="ECO:0007669"/>
    <property type="project" value="InterPro"/>
</dbReference>
<evidence type="ECO:0000313" key="6">
    <source>
        <dbReference type="Proteomes" id="UP000266328"/>
    </source>
</evidence>
<accession>A0A398CUV9</accession>
<dbReference type="OrthoDB" id="9804622at2"/>
<feature type="domain" description="ATP-cone" evidence="4">
    <location>
        <begin position="2"/>
        <end position="90"/>
    </location>
</feature>